<organism evidence="2 3">
    <name type="scientific">Citrobacter amalonaticus</name>
    <dbReference type="NCBI Taxonomy" id="35703"/>
    <lineage>
        <taxon>Bacteria</taxon>
        <taxon>Pseudomonadati</taxon>
        <taxon>Pseudomonadota</taxon>
        <taxon>Gammaproteobacteria</taxon>
        <taxon>Enterobacterales</taxon>
        <taxon>Enterobacteriaceae</taxon>
        <taxon>Citrobacter</taxon>
    </lineage>
</organism>
<proteinExistence type="predicted"/>
<dbReference type="Pfam" id="PF00419">
    <property type="entry name" value="Fimbrial"/>
    <property type="match status" value="1"/>
</dbReference>
<dbReference type="GO" id="GO:0007155">
    <property type="term" value="P:cell adhesion"/>
    <property type="evidence" value="ECO:0007669"/>
    <property type="project" value="InterPro"/>
</dbReference>
<dbReference type="InterPro" id="IPR036937">
    <property type="entry name" value="Adhesion_dom_fimbrial_sf"/>
</dbReference>
<dbReference type="InterPro" id="IPR000259">
    <property type="entry name" value="Adhesion_dom_fimbrial"/>
</dbReference>
<dbReference type="GO" id="GO:0009289">
    <property type="term" value="C:pilus"/>
    <property type="evidence" value="ECO:0007669"/>
    <property type="project" value="InterPro"/>
</dbReference>
<evidence type="ECO:0000313" key="3">
    <source>
        <dbReference type="Proteomes" id="UP000656723"/>
    </source>
</evidence>
<name>A0A8I0MK16_CITAM</name>
<evidence type="ECO:0000313" key="2">
    <source>
        <dbReference type="EMBL" id="MBE0128417.1"/>
    </source>
</evidence>
<dbReference type="Proteomes" id="UP000656723">
    <property type="component" value="Unassembled WGS sequence"/>
</dbReference>
<reference evidence="2" key="1">
    <citation type="submission" date="2019-07" db="EMBL/GenBank/DDBJ databases">
        <title>KPC-2 carbapenem resistent Enterobacterales isolates from Germany.</title>
        <authorList>
            <person name="Yao Y."/>
            <person name="Falgenhauer L."/>
            <person name="Imirzalioglu C."/>
            <person name="Chakraborty T."/>
        </authorList>
    </citation>
    <scope>NUCLEOTIDE SEQUENCE</scope>
    <source>
        <strain evidence="2">CA13304</strain>
    </source>
</reference>
<comment type="caution">
    <text evidence="2">The sequence shown here is derived from an EMBL/GenBank/DDBJ whole genome shotgun (WGS) entry which is preliminary data.</text>
</comment>
<dbReference type="Gene3D" id="2.60.40.1090">
    <property type="entry name" value="Fimbrial-type adhesion domain"/>
    <property type="match status" value="1"/>
</dbReference>
<dbReference type="AlphaFoldDB" id="A0A8I0MK16"/>
<gene>
    <name evidence="2" type="ORF">FOT72_10455</name>
</gene>
<feature type="domain" description="Fimbrial-type adhesion" evidence="1">
    <location>
        <begin position="221"/>
        <end position="365"/>
    </location>
</feature>
<sequence>MNRLLPGKQMTMMAKKNWIILIGIMIYFSFISISMAETLLIRKKSGIVWEGHHYNLRLTGTPTDADSSPGNGIAYISPDTRGCVTAGNIKTIGGIKAYEVANGIGIAPRATVTGSYYLSDGTKEYINGTIGINGTTAVLSSEKGTRTIHENNGFSWCLNPAGNDINYYDNSRERDITIKGNWVMVSSKKEGKSGEYPIPAMYGGGATGKSANSLLYPSGNIARVNNTTCKINSGKDLEVDFGNIATPANNNSIIQLAQENINLIVECSNAPSGQYYYMEFNGEVREENASRLKVRSNTSKELPLFITINTACDVTGSIYFNGSQLLINYDAGASSQKPVELRARLCALPQEIPATSGYANLAISIVFR</sequence>
<protein>
    <submittedName>
        <fullName evidence="2">Fimbrial protein</fullName>
    </submittedName>
</protein>
<accession>A0A8I0MK16</accession>
<evidence type="ECO:0000259" key="1">
    <source>
        <dbReference type="Pfam" id="PF00419"/>
    </source>
</evidence>
<dbReference type="EMBL" id="VKME01000008">
    <property type="protein sequence ID" value="MBE0128417.1"/>
    <property type="molecule type" value="Genomic_DNA"/>
</dbReference>
<dbReference type="RefSeq" id="WP_192478379.1">
    <property type="nucleotide sequence ID" value="NZ_VKME01000008.1"/>
</dbReference>